<feature type="chain" id="PRO_5008399541" evidence="2">
    <location>
        <begin position="29"/>
        <end position="157"/>
    </location>
</feature>
<name>A0A1A9VPH3_GLOAU</name>
<dbReference type="EnsemblMetazoa" id="GAUT043440-RA">
    <property type="protein sequence ID" value="GAUT043440-PA"/>
    <property type="gene ID" value="GAUT043440"/>
</dbReference>
<keyword evidence="1" id="KW-1133">Transmembrane helix</keyword>
<keyword evidence="1" id="KW-0472">Membrane</keyword>
<keyword evidence="4" id="KW-1185">Reference proteome</keyword>
<keyword evidence="2" id="KW-0732">Signal</keyword>
<evidence type="ECO:0000313" key="3">
    <source>
        <dbReference type="EnsemblMetazoa" id="GAUT043440-PA"/>
    </source>
</evidence>
<reference evidence="3" key="1">
    <citation type="submission" date="2020-05" db="UniProtKB">
        <authorList>
            <consortium name="EnsemblMetazoa"/>
        </authorList>
    </citation>
    <scope>IDENTIFICATION</scope>
    <source>
        <strain evidence="3">TTRI</strain>
    </source>
</reference>
<keyword evidence="1" id="KW-0812">Transmembrane</keyword>
<feature type="transmembrane region" description="Helical" evidence="1">
    <location>
        <begin position="47"/>
        <end position="65"/>
    </location>
</feature>
<evidence type="ECO:0000313" key="4">
    <source>
        <dbReference type="Proteomes" id="UP000078200"/>
    </source>
</evidence>
<dbReference type="AlphaFoldDB" id="A0A1A9VPH3"/>
<protein>
    <submittedName>
        <fullName evidence="3">Uncharacterized protein</fullName>
    </submittedName>
</protein>
<dbReference type="Proteomes" id="UP000078200">
    <property type="component" value="Unassembled WGS sequence"/>
</dbReference>
<sequence>MFEENQLRKLLFTVVAVAVELLLPVAAAFPVADAAANSGDVGREVDVIADVVILALLATIVSSLLTRPTLPLAALPNEDASRPHIFSKYLVFPNRVDNFSADVRSIVHTGANVLFNVPVLALWANFDINLEFCSSMLDFSRKNSESSLLATKPYFIL</sequence>
<feature type="signal peptide" evidence="2">
    <location>
        <begin position="1"/>
        <end position="28"/>
    </location>
</feature>
<dbReference type="VEuPathDB" id="VectorBase:GAUT043440"/>
<accession>A0A1A9VPH3</accession>
<organism evidence="3 4">
    <name type="scientific">Glossina austeni</name>
    <name type="common">Savannah tsetse fly</name>
    <dbReference type="NCBI Taxonomy" id="7395"/>
    <lineage>
        <taxon>Eukaryota</taxon>
        <taxon>Metazoa</taxon>
        <taxon>Ecdysozoa</taxon>
        <taxon>Arthropoda</taxon>
        <taxon>Hexapoda</taxon>
        <taxon>Insecta</taxon>
        <taxon>Pterygota</taxon>
        <taxon>Neoptera</taxon>
        <taxon>Endopterygota</taxon>
        <taxon>Diptera</taxon>
        <taxon>Brachycera</taxon>
        <taxon>Muscomorpha</taxon>
        <taxon>Hippoboscoidea</taxon>
        <taxon>Glossinidae</taxon>
        <taxon>Glossina</taxon>
    </lineage>
</organism>
<evidence type="ECO:0000256" key="1">
    <source>
        <dbReference type="SAM" id="Phobius"/>
    </source>
</evidence>
<evidence type="ECO:0000256" key="2">
    <source>
        <dbReference type="SAM" id="SignalP"/>
    </source>
</evidence>
<proteinExistence type="predicted"/>